<accession>A0A024GUR1</accession>
<gene>
    <name evidence="1" type="ORF">BN9_121940</name>
</gene>
<protein>
    <submittedName>
        <fullName evidence="1">Uncharacterized protein</fullName>
    </submittedName>
</protein>
<dbReference type="EMBL" id="CAIX01000502">
    <property type="protein sequence ID" value="CCI50442.1"/>
    <property type="molecule type" value="Genomic_DNA"/>
</dbReference>
<comment type="caution">
    <text evidence="1">The sequence shown here is derived from an EMBL/GenBank/DDBJ whole genome shotgun (WGS) entry which is preliminary data.</text>
</comment>
<sequence length="117" mass="13154">MICLSSISGKRVGIYKKSWGNEWNLFILSGEMRGIVSGNQGYLESEFSKNRGILSECPLRKPYLPDRVMLSPMCSSRFFSVSGIPLHATKIEQSSTNVVFPFLTYGFDLATVKPYFV</sequence>
<organism evidence="1 2">
    <name type="scientific">Albugo candida</name>
    <dbReference type="NCBI Taxonomy" id="65357"/>
    <lineage>
        <taxon>Eukaryota</taxon>
        <taxon>Sar</taxon>
        <taxon>Stramenopiles</taxon>
        <taxon>Oomycota</taxon>
        <taxon>Peronosporomycetes</taxon>
        <taxon>Albuginales</taxon>
        <taxon>Albuginaceae</taxon>
        <taxon>Albugo</taxon>
    </lineage>
</organism>
<keyword evidence="2" id="KW-1185">Reference proteome</keyword>
<dbReference type="AlphaFoldDB" id="A0A024GUR1"/>
<name>A0A024GUR1_9STRA</name>
<dbReference type="InParanoid" id="A0A024GUR1"/>
<dbReference type="Proteomes" id="UP000053237">
    <property type="component" value="Unassembled WGS sequence"/>
</dbReference>
<evidence type="ECO:0000313" key="2">
    <source>
        <dbReference type="Proteomes" id="UP000053237"/>
    </source>
</evidence>
<reference evidence="1 2" key="1">
    <citation type="submission" date="2012-05" db="EMBL/GenBank/DDBJ databases">
        <title>Recombination and specialization in a pathogen metapopulation.</title>
        <authorList>
            <person name="Gardiner A."/>
            <person name="Kemen E."/>
            <person name="Schultz-Larsen T."/>
            <person name="MacLean D."/>
            <person name="Van Oosterhout C."/>
            <person name="Jones J.D.G."/>
        </authorList>
    </citation>
    <scope>NUCLEOTIDE SEQUENCE [LARGE SCALE GENOMIC DNA]</scope>
    <source>
        <strain evidence="1 2">Ac Nc2</strain>
    </source>
</reference>
<proteinExistence type="predicted"/>
<evidence type="ECO:0000313" key="1">
    <source>
        <dbReference type="EMBL" id="CCI50442.1"/>
    </source>
</evidence>